<comment type="caution">
    <text evidence="1">The sequence shown here is derived from an EMBL/GenBank/DDBJ whole genome shotgun (WGS) entry which is preliminary data.</text>
</comment>
<evidence type="ECO:0000313" key="1">
    <source>
        <dbReference type="EMBL" id="REG92678.1"/>
    </source>
</evidence>
<gene>
    <name evidence="1" type="ORF">C8N25_10278</name>
</gene>
<protein>
    <submittedName>
        <fullName evidence="1">Uncharacterized protein</fullName>
    </submittedName>
</protein>
<dbReference type="AlphaFoldDB" id="A0A3E0E375"/>
<organism evidence="1 2">
    <name type="scientific">Algoriphagus antarcticus</name>
    <dbReference type="NCBI Taxonomy" id="238540"/>
    <lineage>
        <taxon>Bacteria</taxon>
        <taxon>Pseudomonadati</taxon>
        <taxon>Bacteroidota</taxon>
        <taxon>Cytophagia</taxon>
        <taxon>Cytophagales</taxon>
        <taxon>Cyclobacteriaceae</taxon>
        <taxon>Algoriphagus</taxon>
    </lineage>
</organism>
<sequence length="97" mass="11417">MSAYISENRLRNSCKFQPKRIIVKTVNLQLSDFEFDELGLNKNTLLFSELIEIIERKITKRTLEKSMQLADKYGLSKMTMEQIDDEIKAQRNEENNS</sequence>
<dbReference type="EMBL" id="QUNF01000002">
    <property type="protein sequence ID" value="REG92678.1"/>
    <property type="molecule type" value="Genomic_DNA"/>
</dbReference>
<name>A0A3E0E375_9BACT</name>
<keyword evidence="2" id="KW-1185">Reference proteome</keyword>
<proteinExistence type="predicted"/>
<evidence type="ECO:0000313" key="2">
    <source>
        <dbReference type="Proteomes" id="UP000256405"/>
    </source>
</evidence>
<accession>A0A3E0E375</accession>
<dbReference type="Proteomes" id="UP000256405">
    <property type="component" value="Unassembled WGS sequence"/>
</dbReference>
<reference evidence="1 2" key="1">
    <citation type="submission" date="2018-08" db="EMBL/GenBank/DDBJ databases">
        <title>Genomic Encyclopedia of Archaeal and Bacterial Type Strains, Phase II (KMG-II): from individual species to whole genera.</title>
        <authorList>
            <person name="Goeker M."/>
        </authorList>
    </citation>
    <scope>NUCLEOTIDE SEQUENCE [LARGE SCALE GENOMIC DNA]</scope>
    <source>
        <strain evidence="1 2">DSM 15986</strain>
    </source>
</reference>